<sequence>MTAATPFSSEAGRRSTSGRDGHATLQPPRPTLSRCRRRLGAMLRSHKTPRRASSHDLSRALSGMSSTLGERLVKRRLQTRLPELLNRFYTSMGIKRQESGASKHIQWRVHVSRPPRRAMGAA</sequence>
<comment type="caution">
    <text evidence="2">The sequence shown here is derived from an EMBL/GenBank/DDBJ whole genome shotgun (WGS) entry which is preliminary data.</text>
</comment>
<evidence type="ECO:0000256" key="1">
    <source>
        <dbReference type="SAM" id="MobiDB-lite"/>
    </source>
</evidence>
<keyword evidence="3" id="KW-1185">Reference proteome</keyword>
<evidence type="ECO:0000313" key="2">
    <source>
        <dbReference type="EMBL" id="KXT14480.1"/>
    </source>
</evidence>
<organism evidence="2 3">
    <name type="scientific">Pseudocercospora musae</name>
    <dbReference type="NCBI Taxonomy" id="113226"/>
    <lineage>
        <taxon>Eukaryota</taxon>
        <taxon>Fungi</taxon>
        <taxon>Dikarya</taxon>
        <taxon>Ascomycota</taxon>
        <taxon>Pezizomycotina</taxon>
        <taxon>Dothideomycetes</taxon>
        <taxon>Dothideomycetidae</taxon>
        <taxon>Mycosphaerellales</taxon>
        <taxon>Mycosphaerellaceae</taxon>
        <taxon>Pseudocercospora</taxon>
    </lineage>
</organism>
<feature type="region of interest" description="Disordered" evidence="1">
    <location>
        <begin position="1"/>
        <end position="34"/>
    </location>
</feature>
<feature type="region of interest" description="Disordered" evidence="1">
    <location>
        <begin position="42"/>
        <end position="61"/>
    </location>
</feature>
<dbReference type="OrthoDB" id="4323675at2759"/>
<accession>A0A139IID0</accession>
<name>A0A139IID0_9PEZI</name>
<gene>
    <name evidence="2" type="ORF">AC579_4814</name>
</gene>
<dbReference type="Proteomes" id="UP000073492">
    <property type="component" value="Unassembled WGS sequence"/>
</dbReference>
<evidence type="ECO:0000313" key="3">
    <source>
        <dbReference type="Proteomes" id="UP000073492"/>
    </source>
</evidence>
<feature type="compositionally biased region" description="Basic residues" evidence="1">
    <location>
        <begin position="42"/>
        <end position="52"/>
    </location>
</feature>
<reference evidence="2 3" key="1">
    <citation type="submission" date="2015-07" db="EMBL/GenBank/DDBJ databases">
        <title>Comparative genomics of the Sigatoka disease complex on banana suggests a link between parallel evolutionary changes in Pseudocercospora fijiensis and Pseudocercospora eumusae and increased virulence on the banana host.</title>
        <authorList>
            <person name="Chang T.-C."/>
            <person name="Salvucci A."/>
            <person name="Crous P.W."/>
            <person name="Stergiopoulos I."/>
        </authorList>
    </citation>
    <scope>NUCLEOTIDE SEQUENCE [LARGE SCALE GENOMIC DNA]</scope>
    <source>
        <strain evidence="2 3">CBS 116634</strain>
    </source>
</reference>
<dbReference type="AlphaFoldDB" id="A0A139IID0"/>
<feature type="compositionally biased region" description="Basic and acidic residues" evidence="1">
    <location>
        <begin position="11"/>
        <end position="22"/>
    </location>
</feature>
<proteinExistence type="predicted"/>
<dbReference type="EMBL" id="LFZO01000082">
    <property type="protein sequence ID" value="KXT14480.1"/>
    <property type="molecule type" value="Genomic_DNA"/>
</dbReference>
<protein>
    <submittedName>
        <fullName evidence="2">Uncharacterized protein</fullName>
    </submittedName>
</protein>